<feature type="compositionally biased region" description="Basic and acidic residues" evidence="1">
    <location>
        <begin position="104"/>
        <end position="117"/>
    </location>
</feature>
<dbReference type="PANTHER" id="PTHR12924:SF0">
    <property type="entry name" value="TRANSLOCON-ASSOCIATED PROTEIN SUBUNIT ALPHA"/>
    <property type="match status" value="1"/>
</dbReference>
<dbReference type="EMBL" id="LXQA010018758">
    <property type="protein sequence ID" value="MCH90640.1"/>
    <property type="molecule type" value="Genomic_DNA"/>
</dbReference>
<dbReference type="GO" id="GO:0005783">
    <property type="term" value="C:endoplasmic reticulum"/>
    <property type="evidence" value="ECO:0007669"/>
    <property type="project" value="TreeGrafter"/>
</dbReference>
<proteinExistence type="predicted"/>
<dbReference type="PANTHER" id="PTHR12924">
    <property type="entry name" value="TRANSLOCON-ASSOCIATED PROTEIN, ALPHA SUBUNIT"/>
    <property type="match status" value="1"/>
</dbReference>
<gene>
    <name evidence="3" type="ORF">A2U01_0011561</name>
</gene>
<sequence length="154" mass="17310">MQPDSFDLVGTIIYEIDEHPYQSTFFNGTVEVVEYVGFLSIESVFLVTLGIALLVLLGLWIHGHVQNLSKDYNAKLSDFGLAKDGPTGDKSHFSTRRWSSPSTVRKEKRDEQKRKIKEGDGRIGQNCVVTLKLLMWWSGWSSPSSSEGVSKKVE</sequence>
<evidence type="ECO:0000313" key="4">
    <source>
        <dbReference type="Proteomes" id="UP000265520"/>
    </source>
</evidence>
<organism evidence="3 4">
    <name type="scientific">Trifolium medium</name>
    <dbReference type="NCBI Taxonomy" id="97028"/>
    <lineage>
        <taxon>Eukaryota</taxon>
        <taxon>Viridiplantae</taxon>
        <taxon>Streptophyta</taxon>
        <taxon>Embryophyta</taxon>
        <taxon>Tracheophyta</taxon>
        <taxon>Spermatophyta</taxon>
        <taxon>Magnoliopsida</taxon>
        <taxon>eudicotyledons</taxon>
        <taxon>Gunneridae</taxon>
        <taxon>Pentapetalae</taxon>
        <taxon>rosids</taxon>
        <taxon>fabids</taxon>
        <taxon>Fabales</taxon>
        <taxon>Fabaceae</taxon>
        <taxon>Papilionoideae</taxon>
        <taxon>50 kb inversion clade</taxon>
        <taxon>NPAAA clade</taxon>
        <taxon>Hologalegina</taxon>
        <taxon>IRL clade</taxon>
        <taxon>Trifolieae</taxon>
        <taxon>Trifolium</taxon>
    </lineage>
</organism>
<keyword evidence="4" id="KW-1185">Reference proteome</keyword>
<evidence type="ECO:0000256" key="1">
    <source>
        <dbReference type="SAM" id="MobiDB-lite"/>
    </source>
</evidence>
<feature type="region of interest" description="Disordered" evidence="1">
    <location>
        <begin position="81"/>
        <end position="117"/>
    </location>
</feature>
<name>A0A392MSY0_9FABA</name>
<evidence type="ECO:0000313" key="3">
    <source>
        <dbReference type="EMBL" id="MCH90640.1"/>
    </source>
</evidence>
<accession>A0A392MSY0</accession>
<evidence type="ECO:0000256" key="2">
    <source>
        <dbReference type="SAM" id="Phobius"/>
    </source>
</evidence>
<dbReference type="AlphaFoldDB" id="A0A392MSY0"/>
<keyword evidence="2" id="KW-1133">Transmembrane helix</keyword>
<dbReference type="SUPFAM" id="SSF56112">
    <property type="entry name" value="Protein kinase-like (PK-like)"/>
    <property type="match status" value="1"/>
</dbReference>
<keyword evidence="2" id="KW-0812">Transmembrane</keyword>
<protein>
    <submittedName>
        <fullName evidence="3">Translocon-associated protein subunit alpha-like</fullName>
    </submittedName>
</protein>
<reference evidence="3 4" key="1">
    <citation type="journal article" date="2018" name="Front. Plant Sci.">
        <title>Red Clover (Trifolium pratense) and Zigzag Clover (T. medium) - A Picture of Genomic Similarities and Differences.</title>
        <authorList>
            <person name="Dluhosova J."/>
            <person name="Istvanek J."/>
            <person name="Nedelnik J."/>
            <person name="Repkova J."/>
        </authorList>
    </citation>
    <scope>NUCLEOTIDE SEQUENCE [LARGE SCALE GENOMIC DNA]</scope>
    <source>
        <strain evidence="4">cv. 10/8</strain>
        <tissue evidence="3">Leaf</tissue>
    </source>
</reference>
<dbReference type="Proteomes" id="UP000265520">
    <property type="component" value="Unassembled WGS sequence"/>
</dbReference>
<feature type="non-terminal residue" evidence="3">
    <location>
        <position position="154"/>
    </location>
</feature>
<comment type="caution">
    <text evidence="3">The sequence shown here is derived from an EMBL/GenBank/DDBJ whole genome shotgun (WGS) entry which is preliminary data.</text>
</comment>
<keyword evidence="2" id="KW-0472">Membrane</keyword>
<dbReference type="InterPro" id="IPR011009">
    <property type="entry name" value="Kinase-like_dom_sf"/>
</dbReference>
<feature type="transmembrane region" description="Helical" evidence="2">
    <location>
        <begin position="35"/>
        <end position="61"/>
    </location>
</feature>